<feature type="compositionally biased region" description="Polar residues" evidence="1">
    <location>
        <begin position="13"/>
        <end position="23"/>
    </location>
</feature>
<dbReference type="EMBL" id="KN831772">
    <property type="protein sequence ID" value="KIM45039.1"/>
    <property type="molecule type" value="Genomic_DNA"/>
</dbReference>
<proteinExistence type="predicted"/>
<keyword evidence="3" id="KW-1185">Reference proteome</keyword>
<evidence type="ECO:0000313" key="3">
    <source>
        <dbReference type="Proteomes" id="UP000053424"/>
    </source>
</evidence>
<dbReference type="HOGENOM" id="CLU_1001362_0_0_1"/>
<organism evidence="2 3">
    <name type="scientific">Hebeloma cylindrosporum</name>
    <dbReference type="NCBI Taxonomy" id="76867"/>
    <lineage>
        <taxon>Eukaryota</taxon>
        <taxon>Fungi</taxon>
        <taxon>Dikarya</taxon>
        <taxon>Basidiomycota</taxon>
        <taxon>Agaricomycotina</taxon>
        <taxon>Agaricomycetes</taxon>
        <taxon>Agaricomycetidae</taxon>
        <taxon>Agaricales</taxon>
        <taxon>Agaricineae</taxon>
        <taxon>Hymenogastraceae</taxon>
        <taxon>Hebeloma</taxon>
    </lineage>
</organism>
<evidence type="ECO:0000256" key="1">
    <source>
        <dbReference type="SAM" id="MobiDB-lite"/>
    </source>
</evidence>
<dbReference type="AlphaFoldDB" id="A0A0C3CLP0"/>
<feature type="region of interest" description="Disordered" evidence="1">
    <location>
        <begin position="123"/>
        <end position="278"/>
    </location>
</feature>
<feature type="compositionally biased region" description="Polar residues" evidence="1">
    <location>
        <begin position="87"/>
        <end position="96"/>
    </location>
</feature>
<feature type="region of interest" description="Disordered" evidence="1">
    <location>
        <begin position="1"/>
        <end position="96"/>
    </location>
</feature>
<feature type="compositionally biased region" description="Polar residues" evidence="1">
    <location>
        <begin position="35"/>
        <end position="45"/>
    </location>
</feature>
<reference evidence="3" key="2">
    <citation type="submission" date="2015-01" db="EMBL/GenBank/DDBJ databases">
        <title>Evolutionary Origins and Diversification of the Mycorrhizal Mutualists.</title>
        <authorList>
            <consortium name="DOE Joint Genome Institute"/>
            <consortium name="Mycorrhizal Genomics Consortium"/>
            <person name="Kohler A."/>
            <person name="Kuo A."/>
            <person name="Nagy L.G."/>
            <person name="Floudas D."/>
            <person name="Copeland A."/>
            <person name="Barry K.W."/>
            <person name="Cichocki N."/>
            <person name="Veneault-Fourrey C."/>
            <person name="LaButti K."/>
            <person name="Lindquist E.A."/>
            <person name="Lipzen A."/>
            <person name="Lundell T."/>
            <person name="Morin E."/>
            <person name="Murat C."/>
            <person name="Riley R."/>
            <person name="Ohm R."/>
            <person name="Sun H."/>
            <person name="Tunlid A."/>
            <person name="Henrissat B."/>
            <person name="Grigoriev I.V."/>
            <person name="Hibbett D.S."/>
            <person name="Martin F."/>
        </authorList>
    </citation>
    <scope>NUCLEOTIDE SEQUENCE [LARGE SCALE GENOMIC DNA]</scope>
    <source>
        <strain evidence="3">h7</strain>
    </source>
</reference>
<sequence length="278" mass="29210">MSKIPAAIVSNDADASSTPSNTFHPAHGNGEAPLTNPSTPLSQPRASEPKHPQPTADSIDASTQHSSSPPTSSTVKGMSQKAHLNGSAPQKQPSVQSPTFLEKLLHFLVPCISPSSAAHPLELQEPIISNPDPEKQVTKAVEPEKSSPSQVTLPHDPPKTDLPKPTIITSHSRPVTPVGEDADVVLPPTPTTQLLPPDETEGMTSGAVQPPGSKGDSPLHEKVHHTPTHTNGDGDESETSYEEELDEPEDEEDRLILNGGAGIPMGPVSHCVGSFASY</sequence>
<feature type="compositionally biased region" description="Acidic residues" evidence="1">
    <location>
        <begin position="233"/>
        <end position="253"/>
    </location>
</feature>
<evidence type="ECO:0000313" key="2">
    <source>
        <dbReference type="EMBL" id="KIM45039.1"/>
    </source>
</evidence>
<reference evidence="2 3" key="1">
    <citation type="submission" date="2014-04" db="EMBL/GenBank/DDBJ databases">
        <authorList>
            <consortium name="DOE Joint Genome Institute"/>
            <person name="Kuo A."/>
            <person name="Gay G."/>
            <person name="Dore J."/>
            <person name="Kohler A."/>
            <person name="Nagy L.G."/>
            <person name="Floudas D."/>
            <person name="Copeland A."/>
            <person name="Barry K.W."/>
            <person name="Cichocki N."/>
            <person name="Veneault-Fourrey C."/>
            <person name="LaButti K."/>
            <person name="Lindquist E.A."/>
            <person name="Lipzen A."/>
            <person name="Lundell T."/>
            <person name="Morin E."/>
            <person name="Murat C."/>
            <person name="Sun H."/>
            <person name="Tunlid A."/>
            <person name="Henrissat B."/>
            <person name="Grigoriev I.V."/>
            <person name="Hibbett D.S."/>
            <person name="Martin F."/>
            <person name="Nordberg H.P."/>
            <person name="Cantor M.N."/>
            <person name="Hua S.X."/>
        </authorList>
    </citation>
    <scope>NUCLEOTIDE SEQUENCE [LARGE SCALE GENOMIC DNA]</scope>
    <source>
        <strain evidence="3">h7</strain>
    </source>
</reference>
<gene>
    <name evidence="2" type="ORF">M413DRAFT_327646</name>
</gene>
<accession>A0A0C3CLP0</accession>
<dbReference type="STRING" id="686832.A0A0C3CLP0"/>
<dbReference type="Proteomes" id="UP000053424">
    <property type="component" value="Unassembled WGS sequence"/>
</dbReference>
<protein>
    <submittedName>
        <fullName evidence="2">Uncharacterized protein</fullName>
    </submittedName>
</protein>
<name>A0A0C3CLP0_HEBCY</name>
<dbReference type="OrthoDB" id="3065151at2759"/>
<feature type="compositionally biased region" description="Basic and acidic residues" evidence="1">
    <location>
        <begin position="132"/>
        <end position="145"/>
    </location>
</feature>